<feature type="compositionally biased region" description="Acidic residues" evidence="1">
    <location>
        <begin position="261"/>
        <end position="274"/>
    </location>
</feature>
<dbReference type="InterPro" id="IPR019448">
    <property type="entry name" value="NT-C2"/>
</dbReference>
<dbReference type="PANTHER" id="PTHR31182:SF23">
    <property type="entry name" value="SPLICING FACTOR 3A SUBUNIT"/>
    <property type="match status" value="1"/>
</dbReference>
<dbReference type="OrthoDB" id="733571at2759"/>
<dbReference type="AlphaFoldDB" id="A0A1U7WKM1"/>
<sequence>MVVKMMKWRPWPPLSSKKFEAKITVNCLKGLKFSPDFQRLAVEIKWKGSKGNNSLSLSSLKRKSVKKNFTKEESLKDDDGVVHWNEEFQSLCNFSLSKDSEFHPWEVSFTVFNVTNRRPNHKVPIVAAASLNIAEFASAAREKEEEIEIVIPLEAYSGSNKSSLSLCLSLNLVELSNAHEASETLPKFVMSAPVSPSPAEVLSTDRNEISALKAGLQKVKLFKGLSTMRRKKVLHEEEGSDGRNSVKSDDTDLTYPVDTDSFGDSEEAESEEVKEDTTLRKSFSYETLAYANHAGGSYYSNTSGSEDEDLVYYSHHKSDAGHAYAEDATGARPNQLSQQSSKHRILPWRKRKLSFRSPKTKGEPLLKKYYGEEGGDDIDFDRRQLSSSDESSSGWSKSEEGSTANRFAVSEFGDDSFAVGSWEQKEIVSRDGQMKLQTGVFFASIDQRNERAAGESACTALVAVIADWFHSNPEEMPIKSQLDSLIREGSLEWRNLCENETYRERFPDKHFDLETVVQAKVRPLSVVPEKSFIGFFLPEGIEDEGFDFLKGAMSFDNIWDEISKSVQDNASHGESFVYIVSWNDHFFILKVEQDAYYIIDTLGERLYEGCNQAFILKFDRDTRILQLPSASQQSDDKLATSKKEQPDMKEANTNEGKIIVTTNNHNEKTGESAIICSDKAPENEEESTVVCEGKEACKEYIKSFLAAIPIRELEVDVKKGLMASTLLHQRLQIEFHYTKSFNTELESPPKELTANSLALPSSEAE</sequence>
<dbReference type="PANTHER" id="PTHR31182">
    <property type="entry name" value="C2 NT-TYPE DOMAIN-CONTAINING PROTEIN"/>
    <property type="match status" value="1"/>
</dbReference>
<feature type="region of interest" description="Disordered" evidence="1">
    <location>
        <begin position="746"/>
        <end position="765"/>
    </location>
</feature>
<gene>
    <name evidence="4" type="primary">LOC104228358</name>
</gene>
<dbReference type="GeneID" id="104228358"/>
<feature type="compositionally biased region" description="Basic and acidic residues" evidence="1">
    <location>
        <begin position="234"/>
        <end position="250"/>
    </location>
</feature>
<dbReference type="STRING" id="4096.A0A1U7WKM1"/>
<dbReference type="KEGG" id="nsy:104228358"/>
<dbReference type="PROSITE" id="PS51840">
    <property type="entry name" value="C2_NT"/>
    <property type="match status" value="1"/>
</dbReference>
<dbReference type="Pfam" id="PF10358">
    <property type="entry name" value="NT-C2"/>
    <property type="match status" value="1"/>
</dbReference>
<accession>A0A1U7WKM1</accession>
<dbReference type="eggNOG" id="ENOG502QST8">
    <property type="taxonomic scope" value="Eukaryota"/>
</dbReference>
<evidence type="ECO:0000313" key="3">
    <source>
        <dbReference type="Proteomes" id="UP000189701"/>
    </source>
</evidence>
<proteinExistence type="predicted"/>
<evidence type="ECO:0000259" key="2">
    <source>
        <dbReference type="PROSITE" id="PS51840"/>
    </source>
</evidence>
<evidence type="ECO:0000313" key="4">
    <source>
        <dbReference type="RefSeq" id="XP_009779113.1"/>
    </source>
</evidence>
<keyword evidence="3" id="KW-1185">Reference proteome</keyword>
<feature type="compositionally biased region" description="Basic and acidic residues" evidence="1">
    <location>
        <begin position="634"/>
        <end position="649"/>
    </location>
</feature>
<feature type="domain" description="C2 NT-type" evidence="2">
    <location>
        <begin position="9"/>
        <end position="172"/>
    </location>
</feature>
<reference evidence="4" key="2">
    <citation type="submission" date="2025-08" db="UniProtKB">
        <authorList>
            <consortium name="RefSeq"/>
        </authorList>
    </citation>
    <scope>IDENTIFICATION</scope>
    <source>
        <tissue evidence="4">Leaf</tissue>
    </source>
</reference>
<evidence type="ECO:0000256" key="1">
    <source>
        <dbReference type="SAM" id="MobiDB-lite"/>
    </source>
</evidence>
<reference evidence="3" key="1">
    <citation type="journal article" date="2013" name="Genome Biol.">
        <title>Reference genomes and transcriptomes of Nicotiana sylvestris and Nicotiana tomentosiformis.</title>
        <authorList>
            <person name="Sierro N."/>
            <person name="Battey J.N."/>
            <person name="Ouadi S."/>
            <person name="Bovet L."/>
            <person name="Goepfert S."/>
            <person name="Bakaher N."/>
            <person name="Peitsch M.C."/>
            <person name="Ivanov N.V."/>
        </authorList>
    </citation>
    <scope>NUCLEOTIDE SEQUENCE [LARGE SCALE GENOMIC DNA]</scope>
</reference>
<feature type="region of interest" description="Disordered" evidence="1">
    <location>
        <begin position="377"/>
        <end position="400"/>
    </location>
</feature>
<organism evidence="3 4">
    <name type="scientific">Nicotiana sylvestris</name>
    <name type="common">Wood tobacco</name>
    <name type="synonym">South American tobacco</name>
    <dbReference type="NCBI Taxonomy" id="4096"/>
    <lineage>
        <taxon>Eukaryota</taxon>
        <taxon>Viridiplantae</taxon>
        <taxon>Streptophyta</taxon>
        <taxon>Embryophyta</taxon>
        <taxon>Tracheophyta</taxon>
        <taxon>Spermatophyta</taxon>
        <taxon>Magnoliopsida</taxon>
        <taxon>eudicotyledons</taxon>
        <taxon>Gunneridae</taxon>
        <taxon>Pentapetalae</taxon>
        <taxon>asterids</taxon>
        <taxon>lamiids</taxon>
        <taxon>Solanales</taxon>
        <taxon>Solanaceae</taxon>
        <taxon>Nicotianoideae</taxon>
        <taxon>Nicotianeae</taxon>
        <taxon>Nicotiana</taxon>
    </lineage>
</organism>
<protein>
    <submittedName>
        <fullName evidence="4">Uncharacterized protein LOC104228358</fullName>
    </submittedName>
</protein>
<dbReference type="Proteomes" id="UP000189701">
    <property type="component" value="Unplaced"/>
</dbReference>
<feature type="compositionally biased region" description="Low complexity" evidence="1">
    <location>
        <begin position="386"/>
        <end position="396"/>
    </location>
</feature>
<dbReference type="RefSeq" id="XP_009779113.1">
    <property type="nucleotide sequence ID" value="XM_009780811.1"/>
</dbReference>
<name>A0A1U7WKM1_NICSY</name>
<feature type="region of interest" description="Disordered" evidence="1">
    <location>
        <begin position="233"/>
        <end position="278"/>
    </location>
</feature>
<feature type="region of interest" description="Disordered" evidence="1">
    <location>
        <begin position="630"/>
        <end position="649"/>
    </location>
</feature>